<proteinExistence type="inferred from homology"/>
<comment type="similarity">
    <text evidence="2">Belongs to the polysaccharide synthase family.</text>
</comment>
<dbReference type="AlphaFoldDB" id="A0A2Z4BXT0"/>
<feature type="transmembrane region" description="Helical" evidence="7">
    <location>
        <begin position="226"/>
        <end position="248"/>
    </location>
</feature>
<keyword evidence="5 7" id="KW-1133">Transmembrane helix</keyword>
<evidence type="ECO:0000256" key="2">
    <source>
        <dbReference type="ARBA" id="ARBA00007430"/>
    </source>
</evidence>
<feature type="transmembrane region" description="Helical" evidence="7">
    <location>
        <begin position="130"/>
        <end position="147"/>
    </location>
</feature>
<feature type="transmembrane region" description="Helical" evidence="7">
    <location>
        <begin position="159"/>
        <end position="179"/>
    </location>
</feature>
<evidence type="ECO:0000313" key="8">
    <source>
        <dbReference type="EMBL" id="AWU66647.1"/>
    </source>
</evidence>
<dbReference type="InterPro" id="IPR050833">
    <property type="entry name" value="Poly_Biosynth_Transport"/>
</dbReference>
<keyword evidence="8" id="KW-0808">Transferase</keyword>
<dbReference type="EMBL" id="MH325894">
    <property type="protein sequence ID" value="AWU66647.1"/>
    <property type="molecule type" value="Genomic_DNA"/>
</dbReference>
<keyword evidence="4 7" id="KW-0812">Transmembrane</keyword>
<feature type="transmembrane region" description="Helical" evidence="7">
    <location>
        <begin position="46"/>
        <end position="68"/>
    </location>
</feature>
<feature type="transmembrane region" description="Helical" evidence="7">
    <location>
        <begin position="347"/>
        <end position="364"/>
    </location>
</feature>
<name>A0A2Z4BXT0_9ENTR</name>
<feature type="transmembrane region" description="Helical" evidence="7">
    <location>
        <begin position="96"/>
        <end position="118"/>
    </location>
</feature>
<dbReference type="GO" id="GO:0016740">
    <property type="term" value="F:transferase activity"/>
    <property type="evidence" value="ECO:0007669"/>
    <property type="project" value="UniProtKB-KW"/>
</dbReference>
<feature type="transmembrane region" description="Helical" evidence="7">
    <location>
        <begin position="401"/>
        <end position="419"/>
    </location>
</feature>
<evidence type="ECO:0000256" key="5">
    <source>
        <dbReference type="ARBA" id="ARBA00022989"/>
    </source>
</evidence>
<feature type="transmembrane region" description="Helical" evidence="7">
    <location>
        <begin position="185"/>
        <end position="206"/>
    </location>
</feature>
<feature type="transmembrane region" description="Helical" evidence="7">
    <location>
        <begin position="311"/>
        <end position="332"/>
    </location>
</feature>
<comment type="subcellular location">
    <subcellularLocation>
        <location evidence="1">Cell membrane</location>
        <topology evidence="1">Multi-pass membrane protein</topology>
    </subcellularLocation>
</comment>
<organism evidence="8">
    <name type="scientific">Citrobacter youngae</name>
    <dbReference type="NCBI Taxonomy" id="133448"/>
    <lineage>
        <taxon>Bacteria</taxon>
        <taxon>Pseudomonadati</taxon>
        <taxon>Pseudomonadota</taxon>
        <taxon>Gammaproteobacteria</taxon>
        <taxon>Enterobacterales</taxon>
        <taxon>Enterobacteriaceae</taxon>
        <taxon>Citrobacter</taxon>
        <taxon>Citrobacter freundii complex</taxon>
    </lineage>
</organism>
<keyword evidence="3" id="KW-1003">Cell membrane</keyword>
<feature type="transmembrane region" description="Helical" evidence="7">
    <location>
        <begin position="376"/>
        <end position="395"/>
    </location>
</feature>
<gene>
    <name evidence="8" type="primary">wzx</name>
</gene>
<evidence type="ECO:0000256" key="1">
    <source>
        <dbReference type="ARBA" id="ARBA00004651"/>
    </source>
</evidence>
<feature type="transmembrane region" description="Helical" evidence="7">
    <location>
        <begin position="12"/>
        <end position="34"/>
    </location>
</feature>
<evidence type="ECO:0000256" key="4">
    <source>
        <dbReference type="ARBA" id="ARBA00022692"/>
    </source>
</evidence>
<dbReference type="GO" id="GO:0005886">
    <property type="term" value="C:plasma membrane"/>
    <property type="evidence" value="ECO:0007669"/>
    <property type="project" value="UniProtKB-SubCell"/>
</dbReference>
<sequence length="437" mass="50555">MATSEKEKKYKTISLLSICFSSIRVFVGPVTLLVLAKKLSSEELGFYYAFFSLTAMTQLLEVGMTGVLKQYYSHSYNSTDNKGNSDKISNYFMFSLYWYFSLAIVFFIMGGIVSYVMFKDYHGIIQWGKPWYFLLLISCISLMLLPLNAMLDGTQKQNMLIRANIVSQLMVAGSLWIAIYSDFGLYSMGISQLSGAISFLISIYCFNKYSWFFIDFKKKGFVFKNVFFELWPLLKKTSVVWFLGYFYWNGFNIISFKYLGPEIAGYIGISISIMRAGQNIAMSILNSQMTLYANNIANGFIKEAKKIFDKYFFLSLTLLLIGYAFFYILYFIKPNFFLFEKVLPMNQMVYISVFFIFTFIISGIEVFTRCFKVEKFIITQVINSILTPSLFLLGIQLQIKYFILPIASVLIVSILTILISKRFYSGFTYEKNNQVHK</sequence>
<keyword evidence="6 7" id="KW-0472">Membrane</keyword>
<feature type="transmembrane region" description="Helical" evidence="7">
    <location>
        <begin position="263"/>
        <end position="285"/>
    </location>
</feature>
<dbReference type="PANTHER" id="PTHR30250">
    <property type="entry name" value="PST FAMILY PREDICTED COLANIC ACID TRANSPORTER"/>
    <property type="match status" value="1"/>
</dbReference>
<accession>A0A2Z4BXT0</accession>
<dbReference type="PANTHER" id="PTHR30250:SF10">
    <property type="entry name" value="LIPOPOLYSACCHARIDE BIOSYNTHESIS PROTEIN WZXC"/>
    <property type="match status" value="1"/>
</dbReference>
<evidence type="ECO:0000256" key="3">
    <source>
        <dbReference type="ARBA" id="ARBA00022475"/>
    </source>
</evidence>
<protein>
    <submittedName>
        <fullName evidence="8">Glycerophosphotransferase</fullName>
    </submittedName>
</protein>
<evidence type="ECO:0000256" key="7">
    <source>
        <dbReference type="SAM" id="Phobius"/>
    </source>
</evidence>
<reference evidence="8" key="1">
    <citation type="submission" date="2018-05" db="EMBL/GenBank/DDBJ databases">
        <authorList>
            <person name="Lanie J.A."/>
            <person name="Ng W.-L."/>
            <person name="Kazmierczak K.M."/>
            <person name="Andrzejewski T.M."/>
            <person name="Davidsen T.M."/>
            <person name="Wayne K.J."/>
            <person name="Tettelin H."/>
            <person name="Glass J.I."/>
            <person name="Rusch D."/>
            <person name="Podicherti R."/>
            <person name="Tsui H.-C.T."/>
            <person name="Winkler M.E."/>
        </authorList>
    </citation>
    <scope>NUCLEOTIDE SEQUENCE</scope>
    <source>
        <strain evidence="8">O16_G3541</strain>
    </source>
</reference>
<evidence type="ECO:0000256" key="6">
    <source>
        <dbReference type="ARBA" id="ARBA00023136"/>
    </source>
</evidence>